<keyword evidence="3" id="KW-0489">Methyltransferase</keyword>
<dbReference type="Pfam" id="PF05175">
    <property type="entry name" value="MTS"/>
    <property type="match status" value="1"/>
</dbReference>
<dbReference type="InterPro" id="IPR029063">
    <property type="entry name" value="SAM-dependent_MTases_sf"/>
</dbReference>
<keyword evidence="2" id="KW-0698">rRNA processing</keyword>
<evidence type="ECO:0000313" key="8">
    <source>
        <dbReference type="EMBL" id="EAR08373.1"/>
    </source>
</evidence>
<evidence type="ECO:0000256" key="3">
    <source>
        <dbReference type="ARBA" id="ARBA00022603"/>
    </source>
</evidence>
<organism evidence="8 9">
    <name type="scientific">Reinekea blandensis MED297</name>
    <dbReference type="NCBI Taxonomy" id="314283"/>
    <lineage>
        <taxon>Bacteria</taxon>
        <taxon>Pseudomonadati</taxon>
        <taxon>Pseudomonadota</taxon>
        <taxon>Gammaproteobacteria</taxon>
        <taxon>Oceanospirillales</taxon>
        <taxon>Saccharospirillaceae</taxon>
        <taxon>Reinekea</taxon>
    </lineage>
</organism>
<dbReference type="GO" id="GO:0003676">
    <property type="term" value="F:nucleic acid binding"/>
    <property type="evidence" value="ECO:0007669"/>
    <property type="project" value="InterPro"/>
</dbReference>
<dbReference type="AlphaFoldDB" id="A4BHH5"/>
<dbReference type="InterPro" id="IPR017237">
    <property type="entry name" value="RLMG"/>
</dbReference>
<dbReference type="InterPro" id="IPR007848">
    <property type="entry name" value="Small_mtfrase_dom"/>
</dbReference>
<dbReference type="PANTHER" id="PTHR47816">
    <property type="entry name" value="RIBOSOMAL RNA SMALL SUBUNIT METHYLTRANSFERASE C"/>
    <property type="match status" value="1"/>
</dbReference>
<feature type="domain" description="RlmG N-terminal" evidence="7">
    <location>
        <begin position="10"/>
        <end position="171"/>
    </location>
</feature>
<dbReference type="SUPFAM" id="SSF53335">
    <property type="entry name" value="S-adenosyl-L-methionine-dependent methyltransferases"/>
    <property type="match status" value="1"/>
</dbReference>
<dbReference type="HOGENOM" id="CLU_040288_4_0_6"/>
<accession>A4BHH5</accession>
<dbReference type="InterPro" id="IPR046977">
    <property type="entry name" value="RsmC/RlmG"/>
</dbReference>
<evidence type="ECO:0000256" key="2">
    <source>
        <dbReference type="ARBA" id="ARBA00022552"/>
    </source>
</evidence>
<evidence type="ECO:0000256" key="1">
    <source>
        <dbReference type="ARBA" id="ARBA00022490"/>
    </source>
</evidence>
<reference evidence="8 9" key="1">
    <citation type="submission" date="2006-02" db="EMBL/GenBank/DDBJ databases">
        <authorList>
            <person name="Pinhassi J."/>
            <person name="Pedros-Alio C."/>
            <person name="Ferriera S."/>
            <person name="Johnson J."/>
            <person name="Kravitz S."/>
            <person name="Halpern A."/>
            <person name="Remington K."/>
            <person name="Beeson K."/>
            <person name="Tran B."/>
            <person name="Rogers Y.-H."/>
            <person name="Friedman R."/>
            <person name="Venter J.C."/>
        </authorList>
    </citation>
    <scope>NUCLEOTIDE SEQUENCE [LARGE SCALE GENOMIC DNA]</scope>
    <source>
        <strain evidence="8 9">MED297</strain>
    </source>
</reference>
<dbReference type="RefSeq" id="WP_008043608.1">
    <property type="nucleotide sequence ID" value="NZ_CH724150.1"/>
</dbReference>
<gene>
    <name evidence="8" type="ORF">MED297_16574</name>
</gene>
<keyword evidence="9" id="KW-1185">Reference proteome</keyword>
<evidence type="ECO:0000313" key="9">
    <source>
        <dbReference type="Proteomes" id="UP000005953"/>
    </source>
</evidence>
<dbReference type="OrthoDB" id="29650at2"/>
<dbReference type="Pfam" id="PF26049">
    <property type="entry name" value="RLMG_N"/>
    <property type="match status" value="1"/>
</dbReference>
<dbReference type="Proteomes" id="UP000005953">
    <property type="component" value="Unassembled WGS sequence"/>
</dbReference>
<dbReference type="PIRSF" id="PIRSF037565">
    <property type="entry name" value="RRNA_m2G_Mtase_RsmD_prd"/>
    <property type="match status" value="1"/>
</dbReference>
<keyword evidence="4" id="KW-0808">Transferase</keyword>
<evidence type="ECO:0000259" key="6">
    <source>
        <dbReference type="Pfam" id="PF05175"/>
    </source>
</evidence>
<sequence>MTKPADHLFQSSYRLQRVPQDHRLQAWNAADELFLERYKPDRSPILLLNDAFGALAVALHDQPVQWWHASAMAQEALQLNCQANRVRQPNILTSLATETEAHNVALHIPKSINYFAWQLEQCCRHSAPDRTIYALGMVKHISAGHIEVMNRLFEEVSPGRAEKKARVIELSKPKHIQISTQRQYRVQNPNLTLRHLPGCFAENRPDPGALVFLSYYEHLPAADKVLDLGCGNGILGLAYFKAHPDAQVVLIDENAQALKSAEQNWTLNDLPGNAITVHSNGLNALAADQQFDLILCNPPFHQDNTLTEGIAQKLFDDAKKHLSKDGEFWVVANRHLSYATELKKRFKDVHLVSKHPKFVIWKCTLMS</sequence>
<name>A4BHH5_9GAMM</name>
<dbReference type="InterPro" id="IPR002052">
    <property type="entry name" value="DNA_methylase_N6_adenine_CS"/>
</dbReference>
<proteinExistence type="predicted"/>
<evidence type="ECO:0000256" key="5">
    <source>
        <dbReference type="ARBA" id="ARBA00022691"/>
    </source>
</evidence>
<dbReference type="PROSITE" id="PS00092">
    <property type="entry name" value="N6_MTASE"/>
    <property type="match status" value="1"/>
</dbReference>
<keyword evidence="5" id="KW-0949">S-adenosyl-L-methionine</keyword>
<dbReference type="Gene3D" id="3.40.50.150">
    <property type="entry name" value="Vaccinia Virus protein VP39"/>
    <property type="match status" value="2"/>
</dbReference>
<feature type="domain" description="Methyltransferase small" evidence="6">
    <location>
        <begin position="191"/>
        <end position="361"/>
    </location>
</feature>
<dbReference type="CDD" id="cd02440">
    <property type="entry name" value="AdoMet_MTases"/>
    <property type="match status" value="1"/>
</dbReference>
<dbReference type="EMBL" id="AAOE01000021">
    <property type="protein sequence ID" value="EAR08373.1"/>
    <property type="molecule type" value="Genomic_DNA"/>
</dbReference>
<dbReference type="GO" id="GO:0005737">
    <property type="term" value="C:cytoplasm"/>
    <property type="evidence" value="ECO:0007669"/>
    <property type="project" value="InterPro"/>
</dbReference>
<dbReference type="PANTHER" id="PTHR47816:SF5">
    <property type="entry name" value="RIBOSOMAL RNA LARGE SUBUNIT METHYLTRANSFERASE G"/>
    <property type="match status" value="1"/>
</dbReference>
<keyword evidence="1" id="KW-0963">Cytoplasm</keyword>
<dbReference type="STRING" id="314283.MED297_16574"/>
<dbReference type="InterPro" id="IPR058679">
    <property type="entry name" value="RlmG_N"/>
</dbReference>
<evidence type="ECO:0000259" key="7">
    <source>
        <dbReference type="Pfam" id="PF26049"/>
    </source>
</evidence>
<evidence type="ECO:0000256" key="4">
    <source>
        <dbReference type="ARBA" id="ARBA00022679"/>
    </source>
</evidence>
<comment type="caution">
    <text evidence="8">The sequence shown here is derived from an EMBL/GenBank/DDBJ whole genome shotgun (WGS) entry which is preliminary data.</text>
</comment>
<protein>
    <submittedName>
        <fullName evidence="8">Uncharacterized protein</fullName>
    </submittedName>
</protein>
<dbReference type="GO" id="GO:0008990">
    <property type="term" value="F:rRNA (guanine-N2-)-methyltransferase activity"/>
    <property type="evidence" value="ECO:0007669"/>
    <property type="project" value="InterPro"/>
</dbReference>